<dbReference type="GO" id="GO:0003746">
    <property type="term" value="F:translation elongation factor activity"/>
    <property type="evidence" value="ECO:0007669"/>
    <property type="project" value="TreeGrafter"/>
</dbReference>
<sequence>MSVFTFDPNPQRVSSPWLPVEASTEHGPTERSHTPANPTHSLLSEYGVTRLPPEPQEGPTEYKLHLLLRSRRTYTYTSTAPLGSRSATPSETGAEPTSLRYGRGGPASTHSQLDRLIQLTTQLLWRLRQTCPYHASTSSSDLVVPKLVGTNFDLAQPPKLAKVWPGLEESRGALYEIGVADDGTLVGLTQDELGESIARLRAMAASLGCDVEVLRKVIVGKCEWGDKPSLSASPLHALSPNLHQDDLWVAEALVRPVLESRQASREQSEAVVDETYQHQATPQTSSAGSENQLRVTLTGPTTSGKTTLLGTLSTGTLDNGQGMSRLSLLKHRHEVASGVTSSVTQELIGYRGSDIVNYANQQIESWVGIHDFTGDGRLAFVSDVAGHPRYRRTILRGIVGWAPQWTLLCIAADDADSRAATPGPEGLGPDTGELDLAKAHLDLCLKLELPLAIVITKLDLANKAVLRSTLEKIWTSIKAAGRTPKLLPSTQRSSADMPVEIAASDDRVVREALRGMATAKDFLTTVPVVLTSAVRGDGVGLVHALLKNLPLPPPPTAHDLTGVALNPEQPASLYHIEEKFSLPATYAATGASAEQQDDAGTVVAGYLRFGSLAVGDQVVVGPFPSEEDDEPTFTPEDRPSPGSFGLSLSHPSSSELSRVALRNAISASTIKGEWHSARIVTIRNLRLPVETLAPGQVGTIGLVFEHPQEDLSDSIFERPARPVLKIRKGMVLAIPSKHMIATGLQLQAASGLTAVFTDQDVGDLAYGVSVTIYVASVRVTARVARVIGPIAAHPSSSGDMESADDMFTLSDQIPGEAPSKLEHTPNTFEVKFELLNTREWIELGSRIVILEGANKDGSALSGFVGRVVEIVD</sequence>
<feature type="region of interest" description="Disordered" evidence="1">
    <location>
        <begin position="263"/>
        <end position="301"/>
    </location>
</feature>
<evidence type="ECO:0000313" key="3">
    <source>
        <dbReference type="EMBL" id="TPX16719.1"/>
    </source>
</evidence>
<feature type="region of interest" description="Disordered" evidence="1">
    <location>
        <begin position="1"/>
        <end position="41"/>
    </location>
</feature>
<dbReference type="InterPro" id="IPR000795">
    <property type="entry name" value="T_Tr_GTP-bd_dom"/>
</dbReference>
<dbReference type="EMBL" id="SKBQ01000016">
    <property type="protein sequence ID" value="TPX16719.1"/>
    <property type="molecule type" value="Genomic_DNA"/>
</dbReference>
<reference evidence="3 4" key="1">
    <citation type="submission" date="2019-06" db="EMBL/GenBank/DDBJ databases">
        <title>Draft genome sequence of the filamentous fungus Phialemoniopsis curvata isolated from diesel fuel.</title>
        <authorList>
            <person name="Varaljay V.A."/>
            <person name="Lyon W.J."/>
            <person name="Crouch A.L."/>
            <person name="Drake C.E."/>
            <person name="Hollomon J.M."/>
            <person name="Nadeau L.J."/>
            <person name="Nunn H.S."/>
            <person name="Stevenson B.S."/>
            <person name="Bojanowski C.L."/>
            <person name="Crookes-Goodson W.J."/>
        </authorList>
    </citation>
    <scope>NUCLEOTIDE SEQUENCE [LARGE SCALE GENOMIC DNA]</scope>
    <source>
        <strain evidence="3 4">D216</strain>
    </source>
</reference>
<dbReference type="InParanoid" id="A0A507BHB8"/>
<organism evidence="3 4">
    <name type="scientific">Thyridium curvatum</name>
    <dbReference type="NCBI Taxonomy" id="1093900"/>
    <lineage>
        <taxon>Eukaryota</taxon>
        <taxon>Fungi</taxon>
        <taxon>Dikarya</taxon>
        <taxon>Ascomycota</taxon>
        <taxon>Pezizomycotina</taxon>
        <taxon>Sordariomycetes</taxon>
        <taxon>Sordariomycetidae</taxon>
        <taxon>Thyridiales</taxon>
        <taxon>Thyridiaceae</taxon>
        <taxon>Thyridium</taxon>
    </lineage>
</organism>
<comment type="caution">
    <text evidence="3">The sequence shown here is derived from an EMBL/GenBank/DDBJ whole genome shotgun (WGS) entry which is preliminary data.</text>
</comment>
<feature type="region of interest" description="Disordered" evidence="1">
    <location>
        <begin position="78"/>
        <end position="109"/>
    </location>
</feature>
<feature type="region of interest" description="Disordered" evidence="1">
    <location>
        <begin position="623"/>
        <end position="649"/>
    </location>
</feature>
<accession>A0A507BHB8</accession>
<dbReference type="RefSeq" id="XP_030998430.1">
    <property type="nucleotide sequence ID" value="XM_031137985.1"/>
</dbReference>
<dbReference type="GeneID" id="41971107"/>
<dbReference type="OrthoDB" id="5342685at2759"/>
<gene>
    <name evidence="3" type="ORF">E0L32_003660</name>
</gene>
<dbReference type="Pfam" id="PF00009">
    <property type="entry name" value="GTP_EFTU"/>
    <property type="match status" value="1"/>
</dbReference>
<dbReference type="GO" id="GO:0003924">
    <property type="term" value="F:GTPase activity"/>
    <property type="evidence" value="ECO:0007669"/>
    <property type="project" value="InterPro"/>
</dbReference>
<feature type="compositionally biased region" description="Polar residues" evidence="1">
    <location>
        <begin position="277"/>
        <end position="295"/>
    </location>
</feature>
<keyword evidence="4" id="KW-1185">Reference proteome</keyword>
<dbReference type="AlphaFoldDB" id="A0A507BHB8"/>
<dbReference type="InterPro" id="IPR050055">
    <property type="entry name" value="EF-Tu_GTPase"/>
</dbReference>
<dbReference type="GO" id="GO:0005525">
    <property type="term" value="F:GTP binding"/>
    <property type="evidence" value="ECO:0007669"/>
    <property type="project" value="InterPro"/>
</dbReference>
<evidence type="ECO:0000313" key="4">
    <source>
        <dbReference type="Proteomes" id="UP000319257"/>
    </source>
</evidence>
<feature type="compositionally biased region" description="Low complexity" evidence="1">
    <location>
        <begin position="640"/>
        <end position="649"/>
    </location>
</feature>
<dbReference type="SUPFAM" id="SSF52540">
    <property type="entry name" value="P-loop containing nucleoside triphosphate hydrolases"/>
    <property type="match status" value="1"/>
</dbReference>
<dbReference type="InterPro" id="IPR027417">
    <property type="entry name" value="P-loop_NTPase"/>
</dbReference>
<dbReference type="Gene3D" id="3.40.50.300">
    <property type="entry name" value="P-loop containing nucleotide triphosphate hydrolases"/>
    <property type="match status" value="1"/>
</dbReference>
<name>A0A507BHB8_9PEZI</name>
<feature type="compositionally biased region" description="Basic and acidic residues" evidence="1">
    <location>
        <begin position="23"/>
        <end position="33"/>
    </location>
</feature>
<dbReference type="STRING" id="1093900.A0A507BHB8"/>
<dbReference type="Proteomes" id="UP000319257">
    <property type="component" value="Unassembled WGS sequence"/>
</dbReference>
<evidence type="ECO:0000259" key="2">
    <source>
        <dbReference type="Pfam" id="PF00009"/>
    </source>
</evidence>
<protein>
    <recommendedName>
        <fullName evidence="2">Tr-type G domain-containing protein</fullName>
    </recommendedName>
</protein>
<evidence type="ECO:0000256" key="1">
    <source>
        <dbReference type="SAM" id="MobiDB-lite"/>
    </source>
</evidence>
<feature type="domain" description="Tr-type G" evidence="2">
    <location>
        <begin position="293"/>
        <end position="550"/>
    </location>
</feature>
<proteinExistence type="predicted"/>
<dbReference type="PANTHER" id="PTHR43721:SF30">
    <property type="entry name" value="TR-TYPE G DOMAIN-CONTAINING PROTEIN"/>
    <property type="match status" value="1"/>
</dbReference>
<dbReference type="PANTHER" id="PTHR43721">
    <property type="entry name" value="ELONGATION FACTOR TU-RELATED"/>
    <property type="match status" value="1"/>
</dbReference>